<dbReference type="InterPro" id="IPR051164">
    <property type="entry name" value="NmrA-like_oxidored"/>
</dbReference>
<organism evidence="4 5">
    <name type="scientific">Venturia effusa</name>
    <dbReference type="NCBI Taxonomy" id="50376"/>
    <lineage>
        <taxon>Eukaryota</taxon>
        <taxon>Fungi</taxon>
        <taxon>Dikarya</taxon>
        <taxon>Ascomycota</taxon>
        <taxon>Pezizomycotina</taxon>
        <taxon>Dothideomycetes</taxon>
        <taxon>Pleosporomycetidae</taxon>
        <taxon>Venturiales</taxon>
        <taxon>Venturiaceae</taxon>
        <taxon>Venturia</taxon>
    </lineage>
</organism>
<name>A0A517KZ69_9PEZI</name>
<comment type="similarity">
    <text evidence="1">Belongs to the NmrA-type oxidoreductase family.</text>
</comment>
<dbReference type="STRING" id="50376.A0A517KZ69"/>
<dbReference type="PANTHER" id="PTHR42748">
    <property type="entry name" value="NITROGEN METABOLITE REPRESSION PROTEIN NMRA FAMILY MEMBER"/>
    <property type="match status" value="1"/>
</dbReference>
<dbReference type="Pfam" id="PF05368">
    <property type="entry name" value="NmrA"/>
    <property type="match status" value="1"/>
</dbReference>
<protein>
    <recommendedName>
        <fullName evidence="3">NmrA-like domain-containing protein</fullName>
    </recommendedName>
</protein>
<dbReference type="Gene3D" id="3.90.25.10">
    <property type="entry name" value="UDP-galactose 4-epimerase, domain 1"/>
    <property type="match status" value="1"/>
</dbReference>
<reference evidence="4 5" key="1">
    <citation type="submission" date="2019-07" db="EMBL/GenBank/DDBJ databases">
        <title>Finished genome of Venturia effusa.</title>
        <authorList>
            <person name="Young C.A."/>
            <person name="Cox M.P."/>
            <person name="Ganley A.R.D."/>
            <person name="David W.J."/>
        </authorList>
    </citation>
    <scope>NUCLEOTIDE SEQUENCE [LARGE SCALE GENOMIC DNA]</scope>
    <source>
        <strain evidence="5">albino</strain>
    </source>
</reference>
<evidence type="ECO:0000313" key="5">
    <source>
        <dbReference type="Proteomes" id="UP000316270"/>
    </source>
</evidence>
<dbReference type="Gene3D" id="3.40.50.720">
    <property type="entry name" value="NAD(P)-binding Rossmann-like Domain"/>
    <property type="match status" value="1"/>
</dbReference>
<accession>A0A517KZ69</accession>
<dbReference type="EMBL" id="CP042186">
    <property type="protein sequence ID" value="QDS68668.1"/>
    <property type="molecule type" value="Genomic_DNA"/>
</dbReference>
<dbReference type="OrthoDB" id="5356836at2759"/>
<dbReference type="InterPro" id="IPR008030">
    <property type="entry name" value="NmrA-like"/>
</dbReference>
<dbReference type="AlphaFoldDB" id="A0A517KZ69"/>
<keyword evidence="2" id="KW-0521">NADP</keyword>
<dbReference type="InterPro" id="IPR036291">
    <property type="entry name" value="NAD(P)-bd_dom_sf"/>
</dbReference>
<dbReference type="SUPFAM" id="SSF51735">
    <property type="entry name" value="NAD(P)-binding Rossmann-fold domains"/>
    <property type="match status" value="1"/>
</dbReference>
<evidence type="ECO:0000313" key="4">
    <source>
        <dbReference type="EMBL" id="QDS68668.1"/>
    </source>
</evidence>
<evidence type="ECO:0000256" key="1">
    <source>
        <dbReference type="ARBA" id="ARBA00006328"/>
    </source>
</evidence>
<feature type="domain" description="NmrA-like" evidence="3">
    <location>
        <begin position="8"/>
        <end position="304"/>
    </location>
</feature>
<dbReference type="GO" id="GO:0005634">
    <property type="term" value="C:nucleus"/>
    <property type="evidence" value="ECO:0007669"/>
    <property type="project" value="TreeGrafter"/>
</dbReference>
<sequence length="351" mass="39886">MAMGHQVKTVVVVNASGRQGASFVRVASAVGWQVRAHMKDRVGIVAQDICARENVTIFEGSLTDPSLVNELFKGQPDLAFINTVSFGDEFAIGKSLADAAKRVGVQHLIYSSMPDHAAFGKGWNTMPQWGPKAKIEAYLRQLDLPTTFVYAGIYHNNFSSLPYPLFRMELQDDGSFEWQAPFRPNKRLPWLDAEHDVGPVLLQIFKQGPRQWANKRVPLAFQYLTPIEVCEAFSRALQRPVYYSQGPIQYLLPQIPRGYREHLDILQETLGKKDAPYFGPEMEEGCTQIASELWEGNRDIEEYAREVFPIEEYNNGLRWMDEEEYKDGFDYDAMVSQTTNGIDDLTISSRM</sequence>
<evidence type="ECO:0000259" key="3">
    <source>
        <dbReference type="Pfam" id="PF05368"/>
    </source>
</evidence>
<proteinExistence type="inferred from homology"/>
<keyword evidence="5" id="KW-1185">Reference proteome</keyword>
<dbReference type="PANTHER" id="PTHR42748:SF5">
    <property type="entry name" value="NITROGEN METABOLITE REPRESSION PROTEIN NMRA"/>
    <property type="match status" value="1"/>
</dbReference>
<dbReference type="Proteomes" id="UP000316270">
    <property type="component" value="Chromosome 2"/>
</dbReference>
<evidence type="ECO:0000256" key="2">
    <source>
        <dbReference type="ARBA" id="ARBA00022857"/>
    </source>
</evidence>
<gene>
    <name evidence="4" type="ORF">FKW77_002097</name>
</gene>